<dbReference type="RefSeq" id="XP_019545590.3">
    <property type="nucleotide sequence ID" value="XM_019690045.3"/>
</dbReference>
<dbReference type="PANTHER" id="PTHR24260:SF140">
    <property type="entry name" value="SERINE PROTEASE GRASS"/>
    <property type="match status" value="1"/>
</dbReference>
<comment type="similarity">
    <text evidence="1">Belongs to the peptidase S1 family. CLIP subfamily.</text>
</comment>
<dbReference type="SUPFAM" id="SSF50494">
    <property type="entry name" value="Trypsin-like serine proteases"/>
    <property type="match status" value="2"/>
</dbReference>
<dbReference type="SMART" id="SM00020">
    <property type="entry name" value="Tryp_SPc"/>
    <property type="match status" value="2"/>
</dbReference>
<dbReference type="PANTHER" id="PTHR24260">
    <property type="match status" value="1"/>
</dbReference>
<dbReference type="InterPro" id="IPR001314">
    <property type="entry name" value="Peptidase_S1A"/>
</dbReference>
<name>A0ABM1XZ62_AEDAL</name>
<dbReference type="PROSITE" id="PS00134">
    <property type="entry name" value="TRYPSIN_HIS"/>
    <property type="match status" value="1"/>
</dbReference>
<dbReference type="PROSITE" id="PS50240">
    <property type="entry name" value="TRYPSIN_DOM"/>
    <property type="match status" value="2"/>
</dbReference>
<dbReference type="InterPro" id="IPR018114">
    <property type="entry name" value="TRYPSIN_HIS"/>
</dbReference>
<reference evidence="3" key="2">
    <citation type="submission" date="2025-05" db="UniProtKB">
        <authorList>
            <consortium name="EnsemblMetazoa"/>
        </authorList>
    </citation>
    <scope>IDENTIFICATION</scope>
    <source>
        <strain evidence="3">Foshan</strain>
    </source>
</reference>
<evidence type="ECO:0000313" key="4">
    <source>
        <dbReference type="Proteomes" id="UP000069940"/>
    </source>
</evidence>
<dbReference type="Proteomes" id="UP000069940">
    <property type="component" value="Unassembled WGS sequence"/>
</dbReference>
<dbReference type="PRINTS" id="PR00722">
    <property type="entry name" value="CHYMOTRYPSIN"/>
</dbReference>
<organism evidence="3 4">
    <name type="scientific">Aedes albopictus</name>
    <name type="common">Asian tiger mosquito</name>
    <name type="synonym">Stegomyia albopicta</name>
    <dbReference type="NCBI Taxonomy" id="7160"/>
    <lineage>
        <taxon>Eukaryota</taxon>
        <taxon>Metazoa</taxon>
        <taxon>Ecdysozoa</taxon>
        <taxon>Arthropoda</taxon>
        <taxon>Hexapoda</taxon>
        <taxon>Insecta</taxon>
        <taxon>Pterygota</taxon>
        <taxon>Neoptera</taxon>
        <taxon>Endopterygota</taxon>
        <taxon>Diptera</taxon>
        <taxon>Nematocera</taxon>
        <taxon>Culicoidea</taxon>
        <taxon>Culicidae</taxon>
        <taxon>Culicinae</taxon>
        <taxon>Aedini</taxon>
        <taxon>Aedes</taxon>
        <taxon>Stegomyia</taxon>
    </lineage>
</organism>
<dbReference type="InterPro" id="IPR043504">
    <property type="entry name" value="Peptidase_S1_PA_chymotrypsin"/>
</dbReference>
<feature type="domain" description="Peptidase S1" evidence="2">
    <location>
        <begin position="341"/>
        <end position="591"/>
    </location>
</feature>
<keyword evidence="4" id="KW-1185">Reference proteome</keyword>
<sequence length="592" mass="65557">MIVIHSEAVCAAATMITAASLVLIVLELSLFGSNQATVDIVGVQCGVQPIGPEELAEKEIDALPGEWPWHAAIYQIGLNGTQYVCGGTMIDERFIVTAAQCVCDRDRGVKLSNEAVLVRLGVLNLGASVQLMSQQYSVEEIIVHPMFTLGDYRADIAVLKLSLVVRFSYYVHPVCVDQEGELRESPGTFVGWGSANVTSDLNDLQLPIHSGSACPSIDEGSFCGGYANFTYVCSGDIGGGIYTNNMKTWNLVGILTMLGDKNVDNEKCRIDGYATFIKVNNYIPWIEKVTKLELVEKDDDYKFVIPNGIPAQKCTVKEIEDTNSSFNHLPQDCGRYVVNRILQGQKTELFEFPWMAIVRYLVAPIHELENLCVGSLISKRYVLTAAHCVKESKKPYQVRLGEHTMDQEKDCRLDEDRECAPPVRDYGIECIVQHRGYNKRLQQNNIALIRLDQDVTFEDHIQPICLPTSPHLKALQLPRYIVTGWGDTDDGDKSMTLLKTMLPQANRSECQAWMSLRGLQLTEEQLCVGETDGADTCKGDGGAPLGYSAKYNRGMHFVQFGIVSFGSGCGVVPSVYTRVASYMEWITANMQP</sequence>
<evidence type="ECO:0000256" key="1">
    <source>
        <dbReference type="ARBA" id="ARBA00024195"/>
    </source>
</evidence>
<dbReference type="InterPro" id="IPR009003">
    <property type="entry name" value="Peptidase_S1_PA"/>
</dbReference>
<evidence type="ECO:0000313" key="3">
    <source>
        <dbReference type="EnsemblMetazoa" id="AALFPA23_004201.P5033"/>
    </source>
</evidence>
<dbReference type="Gene3D" id="2.40.10.10">
    <property type="entry name" value="Trypsin-like serine proteases"/>
    <property type="match status" value="3"/>
</dbReference>
<dbReference type="InterPro" id="IPR001254">
    <property type="entry name" value="Trypsin_dom"/>
</dbReference>
<dbReference type="CDD" id="cd00190">
    <property type="entry name" value="Tryp_SPc"/>
    <property type="match status" value="2"/>
</dbReference>
<protein>
    <recommendedName>
        <fullName evidence="2">Peptidase S1 domain-containing protein</fullName>
    </recommendedName>
</protein>
<reference evidence="4" key="1">
    <citation type="journal article" date="2015" name="Proc. Natl. Acad. Sci. U.S.A.">
        <title>Genome sequence of the Asian Tiger mosquito, Aedes albopictus, reveals insights into its biology, genetics, and evolution.</title>
        <authorList>
            <person name="Chen X.G."/>
            <person name="Jiang X."/>
            <person name="Gu J."/>
            <person name="Xu M."/>
            <person name="Wu Y."/>
            <person name="Deng Y."/>
            <person name="Zhang C."/>
            <person name="Bonizzoni M."/>
            <person name="Dermauw W."/>
            <person name="Vontas J."/>
            <person name="Armbruster P."/>
            <person name="Huang X."/>
            <person name="Yang Y."/>
            <person name="Zhang H."/>
            <person name="He W."/>
            <person name="Peng H."/>
            <person name="Liu Y."/>
            <person name="Wu K."/>
            <person name="Chen J."/>
            <person name="Lirakis M."/>
            <person name="Topalis P."/>
            <person name="Van Leeuwen T."/>
            <person name="Hall A.B."/>
            <person name="Jiang X."/>
            <person name="Thorpe C."/>
            <person name="Mueller R.L."/>
            <person name="Sun C."/>
            <person name="Waterhouse R.M."/>
            <person name="Yan G."/>
            <person name="Tu Z.J."/>
            <person name="Fang X."/>
            <person name="James A.A."/>
        </authorList>
    </citation>
    <scope>NUCLEOTIDE SEQUENCE [LARGE SCALE GENOMIC DNA]</scope>
    <source>
        <strain evidence="4">Foshan</strain>
    </source>
</reference>
<dbReference type="InterPro" id="IPR051333">
    <property type="entry name" value="CLIP_Serine_Protease"/>
</dbReference>
<dbReference type="GeneID" id="109416079"/>
<dbReference type="Pfam" id="PF00089">
    <property type="entry name" value="Trypsin"/>
    <property type="match status" value="2"/>
</dbReference>
<proteinExistence type="inferred from homology"/>
<dbReference type="EnsemblMetazoa" id="AALFPA23_004201.R5033">
    <property type="protein sequence ID" value="AALFPA23_004201.P5033"/>
    <property type="gene ID" value="AALFPA23_004201"/>
</dbReference>
<evidence type="ECO:0000259" key="2">
    <source>
        <dbReference type="PROSITE" id="PS50240"/>
    </source>
</evidence>
<accession>A0ABM1XZ62</accession>
<feature type="domain" description="Peptidase S1" evidence="2">
    <location>
        <begin position="40"/>
        <end position="291"/>
    </location>
</feature>